<dbReference type="Proteomes" id="UP001373496">
    <property type="component" value="Unassembled WGS sequence"/>
</dbReference>
<evidence type="ECO:0000313" key="2">
    <source>
        <dbReference type="EMBL" id="MEI4279276.1"/>
    </source>
</evidence>
<dbReference type="Gene3D" id="1.10.260.40">
    <property type="entry name" value="lambda repressor-like DNA-binding domains"/>
    <property type="match status" value="1"/>
</dbReference>
<reference evidence="2 3" key="1">
    <citation type="submission" date="2024-03" db="EMBL/GenBank/DDBJ databases">
        <title>Draft genome sequence of Klenkia terrae.</title>
        <authorList>
            <person name="Duangmal K."/>
            <person name="Chantavorakit T."/>
        </authorList>
    </citation>
    <scope>NUCLEOTIDE SEQUENCE [LARGE SCALE GENOMIC DNA]</scope>
    <source>
        <strain evidence="2 3">JCM 17786</strain>
    </source>
</reference>
<dbReference type="Pfam" id="PF17765">
    <property type="entry name" value="MLTR_LBD"/>
    <property type="match status" value="1"/>
</dbReference>
<dbReference type="CDD" id="cd00093">
    <property type="entry name" value="HTH_XRE"/>
    <property type="match status" value="1"/>
</dbReference>
<dbReference type="InterPro" id="IPR041413">
    <property type="entry name" value="MLTR_LBD"/>
</dbReference>
<dbReference type="Pfam" id="PF13560">
    <property type="entry name" value="HTH_31"/>
    <property type="match status" value="1"/>
</dbReference>
<dbReference type="EMBL" id="JBAPLV010000012">
    <property type="protein sequence ID" value="MEI4279276.1"/>
    <property type="molecule type" value="Genomic_DNA"/>
</dbReference>
<accession>A0ABU8E6K1</accession>
<dbReference type="InterPro" id="IPR010982">
    <property type="entry name" value="Lambda_DNA-bd_dom_sf"/>
</dbReference>
<gene>
    <name evidence="2" type="ORF">UXQ13_12445</name>
</gene>
<name>A0ABU8E6K1_9ACTN</name>
<dbReference type="SMART" id="SM00530">
    <property type="entry name" value="HTH_XRE"/>
    <property type="match status" value="1"/>
</dbReference>
<feature type="domain" description="HTH cro/C1-type" evidence="1">
    <location>
        <begin position="10"/>
        <end position="82"/>
    </location>
</feature>
<dbReference type="InterPro" id="IPR001387">
    <property type="entry name" value="Cro/C1-type_HTH"/>
</dbReference>
<evidence type="ECO:0000313" key="3">
    <source>
        <dbReference type="Proteomes" id="UP001373496"/>
    </source>
</evidence>
<dbReference type="PANTHER" id="PTHR35010:SF2">
    <property type="entry name" value="BLL4672 PROTEIN"/>
    <property type="match status" value="1"/>
</dbReference>
<dbReference type="SUPFAM" id="SSF47413">
    <property type="entry name" value="lambda repressor-like DNA-binding domains"/>
    <property type="match status" value="1"/>
</dbReference>
<keyword evidence="3" id="KW-1185">Reference proteome</keyword>
<proteinExistence type="predicted"/>
<comment type="caution">
    <text evidence="2">The sequence shown here is derived from an EMBL/GenBank/DDBJ whole genome shotgun (WGS) entry which is preliminary data.</text>
</comment>
<protein>
    <submittedName>
        <fullName evidence="2">Helix-turn-helix transcriptional regulator</fullName>
    </submittedName>
</protein>
<dbReference type="Gene3D" id="3.30.450.180">
    <property type="match status" value="1"/>
</dbReference>
<organism evidence="2 3">
    <name type="scientific">Klenkia terrae</name>
    <dbReference type="NCBI Taxonomy" id="1052259"/>
    <lineage>
        <taxon>Bacteria</taxon>
        <taxon>Bacillati</taxon>
        <taxon>Actinomycetota</taxon>
        <taxon>Actinomycetes</taxon>
        <taxon>Geodermatophilales</taxon>
        <taxon>Geodermatophilaceae</taxon>
        <taxon>Klenkia</taxon>
    </lineage>
</organism>
<sequence length="294" mass="31936">MDNRAEIRDFLATRRARLSPAEVGLPTSGRRRVPGLRREEVAVLAGVSTDWYIRLERGHIAEVSEDVLAAVARALRLDDAERSHLDDLARAARPTRVPRRRASRQVRPSVQWMLDAMTGAPAIVRSGSMDLVAVNALGRALYSPVYEFARGGPANIARFQFLDPRARDFHADWAAAADTTVAIMRTAAGRDPGNRAITDLVGELATRSEEFGARWAGHDVRLHHAGVKTFVHPVVGELELSFDAVDLPSDDLWGLNLTAYTAPPGSPTADSLAVLASWAATRDGTAAEHRSTPA</sequence>
<dbReference type="PANTHER" id="PTHR35010">
    <property type="entry name" value="BLL4672 PROTEIN-RELATED"/>
    <property type="match status" value="1"/>
</dbReference>
<evidence type="ECO:0000259" key="1">
    <source>
        <dbReference type="SMART" id="SM00530"/>
    </source>
</evidence>
<dbReference type="RefSeq" id="WP_225235634.1">
    <property type="nucleotide sequence ID" value="NZ_JBAPLV010000012.1"/>
</dbReference>